<dbReference type="Proteomes" id="UP001196661">
    <property type="component" value="Unassembled WGS sequence"/>
</dbReference>
<feature type="domain" description="Glycosyl transferase family 1" evidence="1">
    <location>
        <begin position="187"/>
        <end position="323"/>
    </location>
</feature>
<dbReference type="SUPFAM" id="SSF53756">
    <property type="entry name" value="UDP-Glycosyltransferase/glycogen phosphorylase"/>
    <property type="match status" value="1"/>
</dbReference>
<dbReference type="PANTHER" id="PTHR45947:SF3">
    <property type="entry name" value="SULFOQUINOVOSYL TRANSFERASE SQD2"/>
    <property type="match status" value="1"/>
</dbReference>
<dbReference type="Pfam" id="PF00534">
    <property type="entry name" value="Glycos_transf_1"/>
    <property type="match status" value="1"/>
</dbReference>
<dbReference type="RefSeq" id="WP_215618917.1">
    <property type="nucleotide sequence ID" value="NZ_JADOER010000011.1"/>
</dbReference>
<dbReference type="PANTHER" id="PTHR45947">
    <property type="entry name" value="SULFOQUINOVOSYL TRANSFERASE SQD2"/>
    <property type="match status" value="1"/>
</dbReference>
<dbReference type="Gene3D" id="3.40.50.2000">
    <property type="entry name" value="Glycogen Phosphorylase B"/>
    <property type="match status" value="2"/>
</dbReference>
<sequence>MARCLNVLFVSTPVGPLGSGLGGGVELTIVNLVAALTQRGHQVAIAAPENSQLSGAQLIQITGLLQPTAHTQGRDTPATMVDNAVLANQWDYARSVQQNYDLIINFAYDWLPLYLTPFFQTPIAHFISMGSLSRIMDRAINQIHHHYPGTLGAYTQSQVDTFPPGIDWELLSSAIDITQYDYCATPKPELVWLGRISPEKGLEDAVAAIQQTGTKLKILGKLENQDYWNTIQRTYPDAPMEYLGFVNTQQLQTIVRSCQGLLMTPRWVEAFGNVAIEALACGVPVVAYRRGGPAEIIAHGKTGWLVEPDSVAGLVNGIQNLDHINRRDCRQVAETHYSLSALGERFENWFAKIIQNS</sequence>
<organism evidence="2 3">
    <name type="scientific">Leptothoe kymatousa TAU-MAC 1615</name>
    <dbReference type="NCBI Taxonomy" id="2364775"/>
    <lineage>
        <taxon>Bacteria</taxon>
        <taxon>Bacillati</taxon>
        <taxon>Cyanobacteriota</taxon>
        <taxon>Cyanophyceae</taxon>
        <taxon>Nodosilineales</taxon>
        <taxon>Cymatolegaceae</taxon>
        <taxon>Leptothoe</taxon>
        <taxon>Leptothoe kymatousa</taxon>
    </lineage>
</organism>
<dbReference type="InterPro" id="IPR001296">
    <property type="entry name" value="Glyco_trans_1"/>
</dbReference>
<comment type="caution">
    <text evidence="2">The sequence shown here is derived from an EMBL/GenBank/DDBJ whole genome shotgun (WGS) entry which is preliminary data.</text>
</comment>
<gene>
    <name evidence="2" type="ORF">IXB28_12465</name>
</gene>
<evidence type="ECO:0000259" key="1">
    <source>
        <dbReference type="Pfam" id="PF00534"/>
    </source>
</evidence>
<name>A0ABS5Y5E4_9CYAN</name>
<evidence type="ECO:0000313" key="2">
    <source>
        <dbReference type="EMBL" id="MBT9313025.1"/>
    </source>
</evidence>
<accession>A0ABS5Y5E4</accession>
<reference evidence="2 3" key="1">
    <citation type="journal article" date="2021" name="Mar. Drugs">
        <title>Genome Reduction and Secondary Metabolism of the Marine Sponge-Associated Cyanobacterium Leptothoe.</title>
        <authorList>
            <person name="Konstantinou D."/>
            <person name="Popin R.V."/>
            <person name="Fewer D.P."/>
            <person name="Sivonen K."/>
            <person name="Gkelis S."/>
        </authorList>
    </citation>
    <scope>NUCLEOTIDE SEQUENCE [LARGE SCALE GENOMIC DNA]</scope>
    <source>
        <strain evidence="2 3">TAU-MAC 1615</strain>
    </source>
</reference>
<dbReference type="InterPro" id="IPR050194">
    <property type="entry name" value="Glycosyltransferase_grp1"/>
</dbReference>
<evidence type="ECO:0000313" key="3">
    <source>
        <dbReference type="Proteomes" id="UP001196661"/>
    </source>
</evidence>
<dbReference type="EMBL" id="JADOER010000011">
    <property type="protein sequence ID" value="MBT9313025.1"/>
    <property type="molecule type" value="Genomic_DNA"/>
</dbReference>
<keyword evidence="3" id="KW-1185">Reference proteome</keyword>
<proteinExistence type="predicted"/>
<protein>
    <submittedName>
        <fullName evidence="2">Glycosyltransferase family 4 protein</fullName>
    </submittedName>
</protein>
<dbReference type="CDD" id="cd03802">
    <property type="entry name" value="GT4_AviGT4-like"/>
    <property type="match status" value="1"/>
</dbReference>